<dbReference type="Proteomes" id="UP000533641">
    <property type="component" value="Unassembled WGS sequence"/>
</dbReference>
<sequence>MMKATTTMKKDAVKEAEAEASPSQLIDAKVAALGDWRGKTLARLRSLIKETDPDVVEEVKWRKPSNVFGVPVWEHAGIICTGETYKNAVKLTFAKGASLEDPSGLFNSSLEGNTRRAIDFHEGDEIDEKALKALVRAAVALNTSQKRPKSA</sequence>
<proteinExistence type="predicted"/>
<protein>
    <recommendedName>
        <fullName evidence="1">YdhG-like domain-containing protein</fullName>
    </recommendedName>
</protein>
<dbReference type="EMBL" id="JACIGM010000017">
    <property type="protein sequence ID" value="MBB4278143.1"/>
    <property type="molecule type" value="Genomic_DNA"/>
</dbReference>
<dbReference type="Pfam" id="PF08818">
    <property type="entry name" value="DUF1801"/>
    <property type="match status" value="1"/>
</dbReference>
<dbReference type="AlphaFoldDB" id="A0A7W6RT53"/>
<accession>A0A7W6RT53</accession>
<evidence type="ECO:0000259" key="1">
    <source>
        <dbReference type="Pfam" id="PF08818"/>
    </source>
</evidence>
<gene>
    <name evidence="2" type="ORF">GGE12_005954</name>
</gene>
<reference evidence="2 3" key="1">
    <citation type="submission" date="2020-08" db="EMBL/GenBank/DDBJ databases">
        <title>Genomic Encyclopedia of Type Strains, Phase IV (KMG-V): Genome sequencing to study the core and pangenomes of soil and plant-associated prokaryotes.</title>
        <authorList>
            <person name="Whitman W."/>
        </authorList>
    </citation>
    <scope>NUCLEOTIDE SEQUENCE [LARGE SCALE GENOMIC DNA]</scope>
    <source>
        <strain evidence="2 3">SEMIA 402</strain>
    </source>
</reference>
<dbReference type="Gene3D" id="3.90.1150.200">
    <property type="match status" value="1"/>
</dbReference>
<organism evidence="2 3">
    <name type="scientific">Rhizobium mongolense</name>
    <dbReference type="NCBI Taxonomy" id="57676"/>
    <lineage>
        <taxon>Bacteria</taxon>
        <taxon>Pseudomonadati</taxon>
        <taxon>Pseudomonadota</taxon>
        <taxon>Alphaproteobacteria</taxon>
        <taxon>Hyphomicrobiales</taxon>
        <taxon>Rhizobiaceae</taxon>
        <taxon>Rhizobium/Agrobacterium group</taxon>
        <taxon>Rhizobium</taxon>
    </lineage>
</organism>
<dbReference type="InterPro" id="IPR014922">
    <property type="entry name" value="YdhG-like"/>
</dbReference>
<dbReference type="SUPFAM" id="SSF159888">
    <property type="entry name" value="YdhG-like"/>
    <property type="match status" value="1"/>
</dbReference>
<name>A0A7W6RT53_9HYPH</name>
<evidence type="ECO:0000313" key="2">
    <source>
        <dbReference type="EMBL" id="MBB4278143.1"/>
    </source>
</evidence>
<evidence type="ECO:0000313" key="3">
    <source>
        <dbReference type="Proteomes" id="UP000533641"/>
    </source>
</evidence>
<feature type="domain" description="YdhG-like" evidence="1">
    <location>
        <begin position="38"/>
        <end position="139"/>
    </location>
</feature>
<dbReference type="RefSeq" id="WP_183929048.1">
    <property type="nucleotide sequence ID" value="NZ_JACIGM010000017.1"/>
</dbReference>
<comment type="caution">
    <text evidence="2">The sequence shown here is derived from an EMBL/GenBank/DDBJ whole genome shotgun (WGS) entry which is preliminary data.</text>
</comment>